<proteinExistence type="predicted"/>
<reference evidence="2 3" key="1">
    <citation type="submission" date="2019-03" db="EMBL/GenBank/DDBJ databases">
        <title>Draft genome sequences of novel Actinobacteria.</title>
        <authorList>
            <person name="Sahin N."/>
            <person name="Ay H."/>
            <person name="Saygin H."/>
        </authorList>
    </citation>
    <scope>NUCLEOTIDE SEQUENCE [LARGE SCALE GENOMIC DNA]</scope>
    <source>
        <strain evidence="2 3">DSM 45941</strain>
    </source>
</reference>
<comment type="caution">
    <text evidence="2">The sequence shown here is derived from an EMBL/GenBank/DDBJ whole genome shotgun (WGS) entry which is preliminary data.</text>
</comment>
<protein>
    <submittedName>
        <fullName evidence="2">Uncharacterized protein</fullName>
    </submittedName>
</protein>
<evidence type="ECO:0000313" key="2">
    <source>
        <dbReference type="EMBL" id="TDD91456.1"/>
    </source>
</evidence>
<evidence type="ECO:0000313" key="3">
    <source>
        <dbReference type="Proteomes" id="UP000295578"/>
    </source>
</evidence>
<dbReference type="EMBL" id="SMKY01000005">
    <property type="protein sequence ID" value="TDD91456.1"/>
    <property type="molecule type" value="Genomic_DNA"/>
</dbReference>
<keyword evidence="1" id="KW-0812">Transmembrane</keyword>
<keyword evidence="3" id="KW-1185">Reference proteome</keyword>
<keyword evidence="1" id="KW-1133">Transmembrane helix</keyword>
<gene>
    <name evidence="2" type="ORF">E1293_02200</name>
</gene>
<feature type="transmembrane region" description="Helical" evidence="1">
    <location>
        <begin position="12"/>
        <end position="30"/>
    </location>
</feature>
<keyword evidence="1" id="KW-0472">Membrane</keyword>
<evidence type="ECO:0000256" key="1">
    <source>
        <dbReference type="SAM" id="Phobius"/>
    </source>
</evidence>
<accession>A0A4R5BZU9</accession>
<dbReference type="AlphaFoldDB" id="A0A4R5BZU9"/>
<sequence>MVLCVRGSRRQWPQVLAFALVIAGLVMFFVNGEAVVNGAAVECDGSPMRPGQWCMSTSGGGATSYDEEKRNEARGKLVGYAGAGVFTLGIVVFIGNGIARRKNR</sequence>
<dbReference type="OrthoDB" id="4315074at2"/>
<dbReference type="Proteomes" id="UP000295578">
    <property type="component" value="Unassembled WGS sequence"/>
</dbReference>
<organism evidence="2 3">
    <name type="scientific">Actinomadura darangshiensis</name>
    <dbReference type="NCBI Taxonomy" id="705336"/>
    <lineage>
        <taxon>Bacteria</taxon>
        <taxon>Bacillati</taxon>
        <taxon>Actinomycetota</taxon>
        <taxon>Actinomycetes</taxon>
        <taxon>Streptosporangiales</taxon>
        <taxon>Thermomonosporaceae</taxon>
        <taxon>Actinomadura</taxon>
    </lineage>
</organism>
<name>A0A4R5BZU9_9ACTN</name>
<feature type="transmembrane region" description="Helical" evidence="1">
    <location>
        <begin position="77"/>
        <end position="99"/>
    </location>
</feature>